<protein>
    <submittedName>
        <fullName evidence="2">Prepilin-type N-terminal cleavage/methylation domain-containing protein</fullName>
    </submittedName>
</protein>
<keyword evidence="1" id="KW-0812">Transmembrane</keyword>
<dbReference type="AlphaFoldDB" id="A0A975DG13"/>
<keyword evidence="1" id="KW-1133">Transmembrane helix</keyword>
<accession>A0A975DG13</accession>
<feature type="transmembrane region" description="Helical" evidence="1">
    <location>
        <begin position="12"/>
        <end position="31"/>
    </location>
</feature>
<organism evidence="2 3">
    <name type="scientific">Pseudoalteromonas xiamenensis</name>
    <dbReference type="NCBI Taxonomy" id="882626"/>
    <lineage>
        <taxon>Bacteria</taxon>
        <taxon>Pseudomonadati</taxon>
        <taxon>Pseudomonadota</taxon>
        <taxon>Gammaproteobacteria</taxon>
        <taxon>Alteromonadales</taxon>
        <taxon>Pseudoalteromonadaceae</taxon>
        <taxon>Pseudoalteromonas</taxon>
    </lineage>
</organism>
<name>A0A975DG13_9GAMM</name>
<dbReference type="KEGG" id="pxi:J5O05_11525"/>
<proteinExistence type="predicted"/>
<evidence type="ECO:0000256" key="1">
    <source>
        <dbReference type="SAM" id="Phobius"/>
    </source>
</evidence>
<dbReference type="EMBL" id="CP072133">
    <property type="protein sequence ID" value="QTH70580.1"/>
    <property type="molecule type" value="Genomic_DNA"/>
</dbReference>
<dbReference type="NCBIfam" id="TIGR02532">
    <property type="entry name" value="IV_pilin_GFxxxE"/>
    <property type="match status" value="1"/>
</dbReference>
<reference evidence="2" key="1">
    <citation type="submission" date="2021-03" db="EMBL/GenBank/DDBJ databases">
        <title>Complete Genome of Pseudoalteromonas xiamenensis STKMTI.2, a new potential marine bacterium producing anti-Vibrio compounds.</title>
        <authorList>
            <person name="Handayani D.P."/>
            <person name="Isnansetyo A."/>
            <person name="Istiqomah I."/>
            <person name="Jumina J."/>
        </authorList>
    </citation>
    <scope>NUCLEOTIDE SEQUENCE</scope>
    <source>
        <strain evidence="2">STKMTI.2</strain>
    </source>
</reference>
<dbReference type="Pfam" id="PF07963">
    <property type="entry name" value="N_methyl"/>
    <property type="match status" value="1"/>
</dbReference>
<gene>
    <name evidence="2" type="ORF">J5O05_11525</name>
</gene>
<dbReference type="Proteomes" id="UP000664904">
    <property type="component" value="Chromosome"/>
</dbReference>
<keyword evidence="3" id="KW-1185">Reference proteome</keyword>
<evidence type="ECO:0000313" key="2">
    <source>
        <dbReference type="EMBL" id="QTH70580.1"/>
    </source>
</evidence>
<keyword evidence="1" id="KW-0472">Membrane</keyword>
<evidence type="ECO:0000313" key="3">
    <source>
        <dbReference type="Proteomes" id="UP000664904"/>
    </source>
</evidence>
<dbReference type="RefSeq" id="WP_208842169.1">
    <property type="nucleotide sequence ID" value="NZ_CP072133.1"/>
</dbReference>
<sequence length="135" mass="15186">MRLSQPAPGFSLLEVMVSIVVAGVALLGLAATQLKALQFATNSYYYSLALVQGQNAIERMWIEQCQLQHGVVDRYNEASFKQAIQPQSRVFELIMPNAFAKNMAVSVRWFDERMENSLDNQIRLSVAYPTLPNNC</sequence>
<dbReference type="InterPro" id="IPR012902">
    <property type="entry name" value="N_methyl_site"/>
</dbReference>